<dbReference type="GO" id="GO:0042744">
    <property type="term" value="P:hydrogen peroxide catabolic process"/>
    <property type="evidence" value="ECO:0007669"/>
    <property type="project" value="TreeGrafter"/>
</dbReference>
<evidence type="ECO:0000256" key="9">
    <source>
        <dbReference type="PIRSR" id="PIRSR000239-1"/>
    </source>
</evidence>
<dbReference type="SUPFAM" id="SSF52833">
    <property type="entry name" value="Thioredoxin-like"/>
    <property type="match status" value="1"/>
</dbReference>
<gene>
    <name evidence="12" type="ORF">ABZP26_18515</name>
</gene>
<feature type="domain" description="Thioredoxin" evidence="11">
    <location>
        <begin position="12"/>
        <end position="167"/>
    </location>
</feature>
<evidence type="ECO:0000256" key="1">
    <source>
        <dbReference type="ARBA" id="ARBA00009796"/>
    </source>
</evidence>
<keyword evidence="6 8" id="KW-0676">Redox-active center</keyword>
<evidence type="ECO:0000256" key="2">
    <source>
        <dbReference type="ARBA" id="ARBA00022490"/>
    </source>
</evidence>
<dbReference type="Gene3D" id="3.40.30.10">
    <property type="entry name" value="Glutaredoxin"/>
    <property type="match status" value="1"/>
</dbReference>
<keyword evidence="2 8" id="KW-0963">Cytoplasm</keyword>
<comment type="caution">
    <text evidence="8">Lacks conserved residue(s) required for the propagation of feature annotation.</text>
</comment>
<sequence>MTEQNERQLQFPQLNKPAPAFNAKTTHGNRTLEDYKGKWLVLFSHPADFTPVCTTEFMGFANAAEEFSAMNTELLGLSIDSIHAHIAWVRNIEENFGVNIPFPIIADLSMEVAHAYGMVQPGASDTAAVRATFIIDPEGVMRAMVYYPMSNGRSVNEFLRLVKALQTSDENSVATPENWVEGEPVIVPPPHTVEDAAGRKDKGYDYVDWYFSKKSL</sequence>
<evidence type="ECO:0000256" key="5">
    <source>
        <dbReference type="ARBA" id="ARBA00023002"/>
    </source>
</evidence>
<dbReference type="PIRSF" id="PIRSF000239">
    <property type="entry name" value="AHPC"/>
    <property type="match status" value="1"/>
</dbReference>
<dbReference type="PROSITE" id="PS51352">
    <property type="entry name" value="THIOREDOXIN_2"/>
    <property type="match status" value="1"/>
</dbReference>
<comment type="function">
    <text evidence="8">Thiol-specific peroxidase that catalyzes the reduction of hydrogen peroxide and organic hydroperoxides to water and alcohols, respectively. Plays a role in cell protection against oxidative stress by detoxifying peroxides.</text>
</comment>
<dbReference type="GO" id="GO:0008379">
    <property type="term" value="F:thioredoxin peroxidase activity"/>
    <property type="evidence" value="ECO:0007669"/>
    <property type="project" value="TreeGrafter"/>
</dbReference>
<comment type="catalytic activity">
    <reaction evidence="8">
        <text>a hydroperoxide + [thioredoxin]-dithiol = an alcohol + [thioredoxin]-disulfide + H2O</text>
        <dbReference type="Rhea" id="RHEA:62620"/>
        <dbReference type="Rhea" id="RHEA-COMP:10698"/>
        <dbReference type="Rhea" id="RHEA-COMP:10700"/>
        <dbReference type="ChEBI" id="CHEBI:15377"/>
        <dbReference type="ChEBI" id="CHEBI:29950"/>
        <dbReference type="ChEBI" id="CHEBI:30879"/>
        <dbReference type="ChEBI" id="CHEBI:35924"/>
        <dbReference type="ChEBI" id="CHEBI:50058"/>
        <dbReference type="EC" id="1.11.1.24"/>
    </reaction>
</comment>
<evidence type="ECO:0000313" key="12">
    <source>
        <dbReference type="EMBL" id="XDH89270.1"/>
    </source>
</evidence>
<evidence type="ECO:0000256" key="8">
    <source>
        <dbReference type="HAMAP-Rule" id="MF_00401"/>
    </source>
</evidence>
<dbReference type="GO" id="GO:0006979">
    <property type="term" value="P:response to oxidative stress"/>
    <property type="evidence" value="ECO:0007669"/>
    <property type="project" value="TreeGrafter"/>
</dbReference>
<keyword evidence="4 8" id="KW-0049">Antioxidant</keyword>
<organism evidence="12">
    <name type="scientific">Pseudoalteromonas sp. SD03</name>
    <dbReference type="NCBI Taxonomy" id="3231719"/>
    <lineage>
        <taxon>Bacteria</taxon>
        <taxon>Pseudomonadati</taxon>
        <taxon>Pseudomonadota</taxon>
        <taxon>Gammaproteobacteria</taxon>
        <taxon>Alteromonadales</taxon>
        <taxon>Pseudoalteromonadaceae</taxon>
        <taxon>Pseudoalteromonas</taxon>
    </lineage>
</organism>
<evidence type="ECO:0000259" key="11">
    <source>
        <dbReference type="PROSITE" id="PS51352"/>
    </source>
</evidence>
<dbReference type="CDD" id="cd03016">
    <property type="entry name" value="PRX_1cys"/>
    <property type="match status" value="1"/>
</dbReference>
<dbReference type="InterPro" id="IPR045020">
    <property type="entry name" value="PRX_1cys"/>
</dbReference>
<dbReference type="RefSeq" id="WP_016899624.1">
    <property type="nucleotide sequence ID" value="NZ_CP162515.1"/>
</dbReference>
<dbReference type="InterPro" id="IPR022915">
    <property type="entry name" value="Peroxiredoxin_TDXH"/>
</dbReference>
<dbReference type="InterPro" id="IPR024706">
    <property type="entry name" value="Peroxiredoxin_AhpC-typ"/>
</dbReference>
<dbReference type="InterPro" id="IPR036249">
    <property type="entry name" value="Thioredoxin-like_sf"/>
</dbReference>
<comment type="miscellaneous">
    <text evidence="8">The active site is a conserved redox-active cysteine residue, the peroxidatic cysteine (C(P)), which makes the nucleophilic attack on the peroxide substrate. The peroxide oxidizes the C(P)-SH to cysteine sulfenic acid (C(P)-SOH), which then reacts with another cysteine residue, the resolving cysteine (C(R)), to form a disulfide bridge. The disulfide is subsequently reduced by an appropriate electron donor to complete the catalytic cycle. In this 1-Cys peroxiredoxin, no C(R) is present and C(P) instead forms a disulfide with a cysteine from another protein or with a small thiol molecule.</text>
</comment>
<proteinExistence type="inferred from homology"/>
<feature type="region of interest" description="Disordered" evidence="10">
    <location>
        <begin position="1"/>
        <end position="27"/>
    </location>
</feature>
<dbReference type="InterPro" id="IPR013766">
    <property type="entry name" value="Thioredoxin_domain"/>
</dbReference>
<comment type="similarity">
    <text evidence="1">Belongs to the peroxiredoxin family. AhpC/Prx1 subfamily.</text>
</comment>
<dbReference type="PANTHER" id="PTHR10681">
    <property type="entry name" value="THIOREDOXIN PEROXIDASE"/>
    <property type="match status" value="1"/>
</dbReference>
<comment type="similarity">
    <text evidence="7 8">Belongs to the peroxiredoxin family. Prx6 subfamily.</text>
</comment>
<evidence type="ECO:0000256" key="10">
    <source>
        <dbReference type="SAM" id="MobiDB-lite"/>
    </source>
</evidence>
<keyword evidence="5 8" id="KW-0560">Oxidoreductase</keyword>
<reference evidence="12" key="1">
    <citation type="submission" date="2024-07" db="EMBL/GenBank/DDBJ databases">
        <authorList>
            <person name="Jiang Y."/>
            <person name="Qin Q."/>
        </authorList>
    </citation>
    <scope>NUCLEOTIDE SEQUENCE</scope>
    <source>
        <strain evidence="12">SD03</strain>
    </source>
</reference>
<dbReference type="InterPro" id="IPR019479">
    <property type="entry name" value="Peroxiredoxin_C"/>
</dbReference>
<dbReference type="InterPro" id="IPR000866">
    <property type="entry name" value="AhpC/TSA"/>
</dbReference>
<evidence type="ECO:0000256" key="3">
    <source>
        <dbReference type="ARBA" id="ARBA00022559"/>
    </source>
</evidence>
<evidence type="ECO:0000256" key="6">
    <source>
        <dbReference type="ARBA" id="ARBA00023284"/>
    </source>
</evidence>
<dbReference type="GO" id="GO:0033554">
    <property type="term" value="P:cellular response to stress"/>
    <property type="evidence" value="ECO:0007669"/>
    <property type="project" value="TreeGrafter"/>
</dbReference>
<comment type="subunit">
    <text evidence="8">Homodecamer. Pentamer of dimers that assemble into a ring structure.</text>
</comment>
<dbReference type="GO" id="GO:0005829">
    <property type="term" value="C:cytosol"/>
    <property type="evidence" value="ECO:0007669"/>
    <property type="project" value="TreeGrafter"/>
</dbReference>
<feature type="active site" description="Cysteine sulfenic acid (-SOH) intermediate" evidence="8">
    <location>
        <position position="53"/>
    </location>
</feature>
<dbReference type="PANTHER" id="PTHR10681:SF171">
    <property type="entry name" value="PEROXIREDOXIN 4"/>
    <property type="match status" value="1"/>
</dbReference>
<dbReference type="Gene3D" id="3.30.1020.10">
    <property type="entry name" value="Antioxidant, Horf6, Chain A, domain2"/>
    <property type="match status" value="1"/>
</dbReference>
<dbReference type="HAMAP" id="MF_00401">
    <property type="entry name" value="Peroxiredoxin"/>
    <property type="match status" value="1"/>
</dbReference>
<dbReference type="EC" id="1.11.1.24" evidence="8"/>
<comment type="subcellular location">
    <subcellularLocation>
        <location evidence="8">Cytoplasm</location>
    </subcellularLocation>
</comment>
<feature type="binding site" evidence="8">
    <location>
        <position position="130"/>
    </location>
    <ligand>
        <name>substrate</name>
    </ligand>
</feature>
<dbReference type="InterPro" id="IPR050217">
    <property type="entry name" value="Peroxiredoxin"/>
</dbReference>
<dbReference type="GeneID" id="99694920"/>
<keyword evidence="3 8" id="KW-0575">Peroxidase</keyword>
<evidence type="ECO:0000256" key="4">
    <source>
        <dbReference type="ARBA" id="ARBA00022862"/>
    </source>
</evidence>
<dbReference type="EMBL" id="CP162515">
    <property type="protein sequence ID" value="XDH89270.1"/>
    <property type="molecule type" value="Genomic_DNA"/>
</dbReference>
<feature type="active site" description="Cysteine sulfenic acid (-SOH) intermediate; for peroxidase activity" evidence="9">
    <location>
        <position position="53"/>
    </location>
</feature>
<evidence type="ECO:0000256" key="7">
    <source>
        <dbReference type="ARBA" id="ARBA00025719"/>
    </source>
</evidence>
<dbReference type="Pfam" id="PF00578">
    <property type="entry name" value="AhpC-TSA"/>
    <property type="match status" value="1"/>
</dbReference>
<dbReference type="AlphaFoldDB" id="A0AB39AUS4"/>
<protein>
    <recommendedName>
        <fullName evidence="8">Peroxiredoxin</fullName>
        <ecNumber evidence="8">1.11.1.24</ecNumber>
    </recommendedName>
    <alternativeName>
        <fullName evidence="8">Thioredoxin-dependent peroxiredoxin</fullName>
    </alternativeName>
</protein>
<dbReference type="GO" id="GO:0045454">
    <property type="term" value="P:cell redox homeostasis"/>
    <property type="evidence" value="ECO:0007669"/>
    <property type="project" value="TreeGrafter"/>
</dbReference>
<accession>A0AB39AUS4</accession>
<dbReference type="NCBIfam" id="NF009668">
    <property type="entry name" value="PRK13189.1"/>
    <property type="match status" value="1"/>
</dbReference>
<dbReference type="Pfam" id="PF10417">
    <property type="entry name" value="1-cysPrx_C"/>
    <property type="match status" value="1"/>
</dbReference>
<name>A0AB39AUS4_9GAMM</name>